<dbReference type="STRING" id="177199.A0A420YDL0"/>
<dbReference type="Proteomes" id="UP000275385">
    <property type="component" value="Unassembled WGS sequence"/>
</dbReference>
<accession>A0A420YDL0</accession>
<gene>
    <name evidence="2" type="ORF">DL546_007769</name>
</gene>
<dbReference type="OrthoDB" id="5379885at2759"/>
<feature type="compositionally biased region" description="Basic and acidic residues" evidence="1">
    <location>
        <begin position="437"/>
        <end position="446"/>
    </location>
</feature>
<comment type="caution">
    <text evidence="2">The sequence shown here is derived from an EMBL/GenBank/DDBJ whole genome shotgun (WGS) entry which is preliminary data.</text>
</comment>
<feature type="compositionally biased region" description="Basic and acidic residues" evidence="1">
    <location>
        <begin position="633"/>
        <end position="642"/>
    </location>
</feature>
<feature type="compositionally biased region" description="Low complexity" evidence="1">
    <location>
        <begin position="461"/>
        <end position="475"/>
    </location>
</feature>
<evidence type="ECO:0000313" key="3">
    <source>
        <dbReference type="Proteomes" id="UP000275385"/>
    </source>
</evidence>
<name>A0A420YDL0_9PEZI</name>
<feature type="compositionally biased region" description="Basic and acidic residues" evidence="1">
    <location>
        <begin position="391"/>
        <end position="407"/>
    </location>
</feature>
<feature type="compositionally biased region" description="Polar residues" evidence="1">
    <location>
        <begin position="301"/>
        <end position="312"/>
    </location>
</feature>
<dbReference type="AlphaFoldDB" id="A0A420YDL0"/>
<sequence>MEGVLLVPPERGTIIGRALWKPRFVVVGGVQKGQQTNLTATQILSTSRIQAANRASNLTGSTRGQAKGSSEGVFLSIYKSKDDLDPIQQHALTSITDCQIQNVAHRKQGPILPTLIINISPDPATDKLRKRRSSRTAGLTTTKEVHPTSLWFRPGDDEHTLQDWAKFIQPMIQTNLPDRSPLSPISPTSPSFTNPFAPRREFADLTYRPSSSNGRNWGGLRHQFSINTQSSRERPVTYSDCPSLHSKRSDVSSHTSSVAPHQTMHQNYAMAHSGYRGHPGELPSPATTLGDYKGEFIEGWTSAQGRSPTLSSPIRGREGSSESHPTAISDTLASPTVPSSPPAPLAPRETILDRAFQLRYIPGSENTIPGEEKLSSLARFEALMREVDEKRKLEDAESAKPKVENDGTKSAWDLDDDEDDDSDEEEEDEDEESDEGAYERDAEDRYTMPPPAARTLDYFTSRHQSPRPQQRSRAQTGTPLAPSPLNYNAETLQALDSGSSLLRPQTGYGRNRPEMAQRTHSQPQLAGMRPALNHFGLDAPSRSATARVYDEGSLTATASPLHRSATEKRASTSSANRLSFTELARRLSSTSSLLLVQSNASAASSRGSNDTIGELQPGVRGSGSPRGAASPHPTEREGDRPCGWRGSVGVFGGEGGFL</sequence>
<proteinExistence type="predicted"/>
<reference evidence="2 3" key="1">
    <citation type="submission" date="2018-08" db="EMBL/GenBank/DDBJ databases">
        <title>Draft genome of the lignicolous fungus Coniochaeta pulveracea.</title>
        <authorList>
            <person name="Borstlap C.J."/>
            <person name="De Witt R.N."/>
            <person name="Botha A."/>
            <person name="Volschenk H."/>
        </authorList>
    </citation>
    <scope>NUCLEOTIDE SEQUENCE [LARGE SCALE GENOMIC DNA]</scope>
    <source>
        <strain evidence="2 3">CAB683</strain>
    </source>
</reference>
<protein>
    <submittedName>
        <fullName evidence="2">Uncharacterized protein</fullName>
    </submittedName>
</protein>
<keyword evidence="3" id="KW-1185">Reference proteome</keyword>
<feature type="compositionally biased region" description="Acidic residues" evidence="1">
    <location>
        <begin position="413"/>
        <end position="436"/>
    </location>
</feature>
<evidence type="ECO:0000313" key="2">
    <source>
        <dbReference type="EMBL" id="RKU46002.1"/>
    </source>
</evidence>
<feature type="region of interest" description="Disordered" evidence="1">
    <location>
        <begin position="228"/>
        <end position="259"/>
    </location>
</feature>
<organism evidence="2 3">
    <name type="scientific">Coniochaeta pulveracea</name>
    <dbReference type="NCBI Taxonomy" id="177199"/>
    <lineage>
        <taxon>Eukaryota</taxon>
        <taxon>Fungi</taxon>
        <taxon>Dikarya</taxon>
        <taxon>Ascomycota</taxon>
        <taxon>Pezizomycotina</taxon>
        <taxon>Sordariomycetes</taxon>
        <taxon>Sordariomycetidae</taxon>
        <taxon>Coniochaetales</taxon>
        <taxon>Coniochaetaceae</taxon>
        <taxon>Coniochaeta</taxon>
    </lineage>
</organism>
<feature type="compositionally biased region" description="Polar residues" evidence="1">
    <location>
        <begin position="485"/>
        <end position="503"/>
    </location>
</feature>
<feature type="region of interest" description="Disordered" evidence="1">
    <location>
        <begin position="300"/>
        <end position="347"/>
    </location>
</feature>
<feature type="region of interest" description="Disordered" evidence="1">
    <location>
        <begin position="600"/>
        <end position="658"/>
    </location>
</feature>
<evidence type="ECO:0000256" key="1">
    <source>
        <dbReference type="SAM" id="MobiDB-lite"/>
    </source>
</evidence>
<feature type="region of interest" description="Disordered" evidence="1">
    <location>
        <begin position="391"/>
        <end position="524"/>
    </location>
</feature>
<dbReference type="EMBL" id="QVQW01000017">
    <property type="protein sequence ID" value="RKU46002.1"/>
    <property type="molecule type" value="Genomic_DNA"/>
</dbReference>
<feature type="compositionally biased region" description="Gly residues" evidence="1">
    <location>
        <begin position="649"/>
        <end position="658"/>
    </location>
</feature>